<accession>V9M0A9</accession>
<reference evidence="2 3" key="1">
    <citation type="submission" date="2012-11" db="EMBL/GenBank/DDBJ databases">
        <title>Comeplete Genome Sequence Of a Novel Gaint Bacteriophage VH7D that Infects Vibrio harveyi.</title>
        <authorList>
            <person name="Luo Z."/>
            <person name="Yu Y."/>
        </authorList>
    </citation>
    <scope>NUCLEOTIDE SEQUENCE [LARGE SCALE GENOMIC DNA]</scope>
</reference>
<organism evidence="2 3">
    <name type="scientific">Vibrio phage VH7D</name>
    <dbReference type="NCBI Taxonomy" id="1262539"/>
    <lineage>
        <taxon>Viruses</taxon>
        <taxon>Duplodnaviria</taxon>
        <taxon>Heunggongvirae</taxon>
        <taxon>Uroviricota</taxon>
        <taxon>Caudoviricetes</taxon>
        <taxon>Pantevenvirales</taxon>
        <taxon>Straboviridae</taxon>
        <taxon>Schizotequatrovirus</taxon>
        <taxon>Schizotequatrovirus vh7d</taxon>
    </lineage>
</organism>
<keyword evidence="1" id="KW-0472">Membrane</keyword>
<keyword evidence="1" id="KW-0812">Transmembrane</keyword>
<protein>
    <submittedName>
        <fullName evidence="2">Uncharacterized protein</fullName>
    </submittedName>
</protein>
<evidence type="ECO:0000313" key="2">
    <source>
        <dbReference type="EMBL" id="AGB07053.1"/>
    </source>
</evidence>
<name>V9M0A9_9CAUD</name>
<evidence type="ECO:0000313" key="3">
    <source>
        <dbReference type="Proteomes" id="UP000018884"/>
    </source>
</evidence>
<proteinExistence type="predicted"/>
<dbReference type="Proteomes" id="UP000018884">
    <property type="component" value="Segment"/>
</dbReference>
<keyword evidence="3" id="KW-1185">Reference proteome</keyword>
<dbReference type="RefSeq" id="YP_009006340.1">
    <property type="nucleotide sequence ID" value="NC_023568.1"/>
</dbReference>
<dbReference type="KEGG" id="vg:18499972"/>
<evidence type="ECO:0000256" key="1">
    <source>
        <dbReference type="SAM" id="Phobius"/>
    </source>
</evidence>
<keyword evidence="1" id="KW-1133">Transmembrane helix</keyword>
<feature type="transmembrane region" description="Helical" evidence="1">
    <location>
        <begin position="36"/>
        <end position="61"/>
    </location>
</feature>
<dbReference type="GeneID" id="18499972"/>
<sequence>MVMSNFIRILEDMCREFRGELNEAATAEVDYYLVQLYVAMLSLGFGVQIAIYILFYVIFYLPMTVIGKLLGIK</sequence>
<dbReference type="EMBL" id="KC131129">
    <property type="protein sequence ID" value="AGB07053.1"/>
    <property type="molecule type" value="Genomic_DNA"/>
</dbReference>